<evidence type="ECO:0000313" key="3">
    <source>
        <dbReference type="Proteomes" id="UP001595445"/>
    </source>
</evidence>
<reference evidence="3" key="1">
    <citation type="journal article" date="2019" name="Int. J. Syst. Evol. Microbiol.">
        <title>The Global Catalogue of Microorganisms (GCM) 10K type strain sequencing project: providing services to taxonomists for standard genome sequencing and annotation.</title>
        <authorList>
            <consortium name="The Broad Institute Genomics Platform"/>
            <consortium name="The Broad Institute Genome Sequencing Center for Infectious Disease"/>
            <person name="Wu L."/>
            <person name="Ma J."/>
        </authorList>
    </citation>
    <scope>NUCLEOTIDE SEQUENCE [LARGE SCALE GENOMIC DNA]</scope>
    <source>
        <strain evidence="3">KCTC 62102</strain>
    </source>
</reference>
<name>A0ABV7E1H9_9RHOB</name>
<feature type="domain" description="DUF6455" evidence="1">
    <location>
        <begin position="67"/>
        <end position="115"/>
    </location>
</feature>
<proteinExistence type="predicted"/>
<dbReference type="InterPro" id="IPR045601">
    <property type="entry name" value="DUF6455"/>
</dbReference>
<gene>
    <name evidence="2" type="ORF">ACFOD6_20620</name>
</gene>
<evidence type="ECO:0000313" key="2">
    <source>
        <dbReference type="EMBL" id="MFC3088450.1"/>
    </source>
</evidence>
<comment type="caution">
    <text evidence="2">The sequence shown here is derived from an EMBL/GenBank/DDBJ whole genome shotgun (WGS) entry which is preliminary data.</text>
</comment>
<keyword evidence="3" id="KW-1185">Reference proteome</keyword>
<sequence length="118" mass="13475">MFDRIRTFLHRLHEVQEVNALSDRDFADLGLSRHQVLDFLRMPRDINERVIAMGKVFGVPEEDLKRDYEQWVELLTTCGHCTDRAICAATLAGAHPVPSQCSFCGNRESFAHLAAHPR</sequence>
<protein>
    <submittedName>
        <fullName evidence="2">DUF6455 family protein</fullName>
    </submittedName>
</protein>
<dbReference type="Proteomes" id="UP001595445">
    <property type="component" value="Unassembled WGS sequence"/>
</dbReference>
<dbReference type="Pfam" id="PF20056">
    <property type="entry name" value="DUF6455"/>
    <property type="match status" value="1"/>
</dbReference>
<dbReference type="EMBL" id="JBHRSM010000053">
    <property type="protein sequence ID" value="MFC3088450.1"/>
    <property type="molecule type" value="Genomic_DNA"/>
</dbReference>
<dbReference type="RefSeq" id="WP_197644835.1">
    <property type="nucleotide sequence ID" value="NZ_JAEACP010000012.1"/>
</dbReference>
<evidence type="ECO:0000259" key="1">
    <source>
        <dbReference type="Pfam" id="PF20056"/>
    </source>
</evidence>
<accession>A0ABV7E1H9</accession>
<organism evidence="2 3">
    <name type="scientific">Tabrizicola soli</name>
    <dbReference type="NCBI Taxonomy" id="2185115"/>
    <lineage>
        <taxon>Bacteria</taxon>
        <taxon>Pseudomonadati</taxon>
        <taxon>Pseudomonadota</taxon>
        <taxon>Alphaproteobacteria</taxon>
        <taxon>Rhodobacterales</taxon>
        <taxon>Paracoccaceae</taxon>
        <taxon>Tabrizicola</taxon>
    </lineage>
</organism>